<dbReference type="EMBL" id="JANJYI010000005">
    <property type="protein sequence ID" value="KAK2648760.1"/>
    <property type="molecule type" value="Genomic_DNA"/>
</dbReference>
<dbReference type="InterPro" id="IPR000477">
    <property type="entry name" value="RT_dom"/>
</dbReference>
<feature type="domain" description="Reverse transcriptase" evidence="1">
    <location>
        <begin position="1"/>
        <end position="162"/>
    </location>
</feature>
<sequence length="162" mass="18559">MVFVKNRQIVDSYVIAGEIIHSWKRNGNRGLLIKMDFEKASDNVDHDILFEVMRKIDFGEKWVEWIRWCISSLLKSVLINGYPMKEFPMERGLRMGDPLSPLLFNLVAEVLCSLKINFHKSYLDKIGKKAPGDVEWAQVFRCASATLLITYLGLPLGGNPSR</sequence>
<name>A0AAD9U771_9ROSI</name>
<dbReference type="PROSITE" id="PS50878">
    <property type="entry name" value="RT_POL"/>
    <property type="match status" value="1"/>
</dbReference>
<dbReference type="PANTHER" id="PTHR31635:SF196">
    <property type="entry name" value="REVERSE TRANSCRIPTASE DOMAIN-CONTAINING PROTEIN-RELATED"/>
    <property type="match status" value="1"/>
</dbReference>
<keyword evidence="3" id="KW-1185">Reference proteome</keyword>
<protein>
    <recommendedName>
        <fullName evidence="1">Reverse transcriptase domain-containing protein</fullName>
    </recommendedName>
</protein>
<dbReference type="AlphaFoldDB" id="A0AAD9U771"/>
<proteinExistence type="predicted"/>
<organism evidence="2 3">
    <name type="scientific">Dipteronia dyeriana</name>
    <dbReference type="NCBI Taxonomy" id="168575"/>
    <lineage>
        <taxon>Eukaryota</taxon>
        <taxon>Viridiplantae</taxon>
        <taxon>Streptophyta</taxon>
        <taxon>Embryophyta</taxon>
        <taxon>Tracheophyta</taxon>
        <taxon>Spermatophyta</taxon>
        <taxon>Magnoliopsida</taxon>
        <taxon>eudicotyledons</taxon>
        <taxon>Gunneridae</taxon>
        <taxon>Pentapetalae</taxon>
        <taxon>rosids</taxon>
        <taxon>malvids</taxon>
        <taxon>Sapindales</taxon>
        <taxon>Sapindaceae</taxon>
        <taxon>Hippocastanoideae</taxon>
        <taxon>Acereae</taxon>
        <taxon>Dipteronia</taxon>
    </lineage>
</organism>
<evidence type="ECO:0000313" key="3">
    <source>
        <dbReference type="Proteomes" id="UP001280121"/>
    </source>
</evidence>
<dbReference type="SUPFAM" id="SSF56672">
    <property type="entry name" value="DNA/RNA polymerases"/>
    <property type="match status" value="1"/>
</dbReference>
<reference evidence="2" key="1">
    <citation type="journal article" date="2023" name="Plant J.">
        <title>Genome sequences and population genomics provide insights into the demographic history, inbreeding, and mutation load of two 'living fossil' tree species of Dipteronia.</title>
        <authorList>
            <person name="Feng Y."/>
            <person name="Comes H.P."/>
            <person name="Chen J."/>
            <person name="Zhu S."/>
            <person name="Lu R."/>
            <person name="Zhang X."/>
            <person name="Li P."/>
            <person name="Qiu J."/>
            <person name="Olsen K.M."/>
            <person name="Qiu Y."/>
        </authorList>
    </citation>
    <scope>NUCLEOTIDE SEQUENCE</scope>
    <source>
        <strain evidence="2">KIB01</strain>
    </source>
</reference>
<evidence type="ECO:0000313" key="2">
    <source>
        <dbReference type="EMBL" id="KAK2648760.1"/>
    </source>
</evidence>
<dbReference type="InterPro" id="IPR043502">
    <property type="entry name" value="DNA/RNA_pol_sf"/>
</dbReference>
<dbReference type="Pfam" id="PF00078">
    <property type="entry name" value="RVT_1"/>
    <property type="match status" value="1"/>
</dbReference>
<gene>
    <name evidence="2" type="ORF">Ddye_016249</name>
</gene>
<accession>A0AAD9U771</accession>
<comment type="caution">
    <text evidence="2">The sequence shown here is derived from an EMBL/GenBank/DDBJ whole genome shotgun (WGS) entry which is preliminary data.</text>
</comment>
<evidence type="ECO:0000259" key="1">
    <source>
        <dbReference type="PROSITE" id="PS50878"/>
    </source>
</evidence>
<dbReference type="PANTHER" id="PTHR31635">
    <property type="entry name" value="REVERSE TRANSCRIPTASE DOMAIN-CONTAINING PROTEIN-RELATED"/>
    <property type="match status" value="1"/>
</dbReference>
<dbReference type="Proteomes" id="UP001280121">
    <property type="component" value="Unassembled WGS sequence"/>
</dbReference>